<evidence type="ECO:0000259" key="5">
    <source>
        <dbReference type="PROSITE" id="PS50011"/>
    </source>
</evidence>
<feature type="compositionally biased region" description="Polar residues" evidence="4">
    <location>
        <begin position="1487"/>
        <end position="1498"/>
    </location>
</feature>
<feature type="domain" description="Protein kinase" evidence="5">
    <location>
        <begin position="206"/>
        <end position="566"/>
    </location>
</feature>
<dbReference type="Gene3D" id="1.10.510.10">
    <property type="entry name" value="Transferase(Phosphotransferase) domain 1"/>
    <property type="match status" value="2"/>
</dbReference>
<evidence type="ECO:0000256" key="1">
    <source>
        <dbReference type="ARBA" id="ARBA00022723"/>
    </source>
</evidence>
<feature type="compositionally biased region" description="Low complexity" evidence="4">
    <location>
        <begin position="930"/>
        <end position="948"/>
    </location>
</feature>
<feature type="region of interest" description="Disordered" evidence="4">
    <location>
        <begin position="1525"/>
        <end position="1611"/>
    </location>
</feature>
<dbReference type="PROSITE" id="PS00108">
    <property type="entry name" value="PROTEIN_KINASE_ST"/>
    <property type="match status" value="1"/>
</dbReference>
<accession>A0ABR0C2F7</accession>
<feature type="region of interest" description="Disordered" evidence="4">
    <location>
        <begin position="972"/>
        <end position="1160"/>
    </location>
</feature>
<feature type="compositionally biased region" description="Basic and acidic residues" evidence="4">
    <location>
        <begin position="1079"/>
        <end position="1108"/>
    </location>
</feature>
<protein>
    <recommendedName>
        <fullName evidence="5">Protein kinase domain-containing protein</fullName>
    </recommendedName>
</protein>
<evidence type="ECO:0000256" key="4">
    <source>
        <dbReference type="SAM" id="MobiDB-lite"/>
    </source>
</evidence>
<evidence type="ECO:0000256" key="3">
    <source>
        <dbReference type="ARBA" id="ARBA00022833"/>
    </source>
</evidence>
<comment type="caution">
    <text evidence="6">The sequence shown here is derived from an EMBL/GenBank/DDBJ whole genome shotgun (WGS) entry which is preliminary data.</text>
</comment>
<dbReference type="SUPFAM" id="SSF57903">
    <property type="entry name" value="FYVE/PHD zinc finger"/>
    <property type="match status" value="1"/>
</dbReference>
<dbReference type="InterPro" id="IPR011011">
    <property type="entry name" value="Znf_FYVE_PHD"/>
</dbReference>
<name>A0ABR0C2F7_PURLI</name>
<feature type="compositionally biased region" description="Acidic residues" evidence="4">
    <location>
        <begin position="1134"/>
        <end position="1153"/>
    </location>
</feature>
<dbReference type="PROSITE" id="PS50011">
    <property type="entry name" value="PROTEIN_KINASE_DOM"/>
    <property type="match status" value="2"/>
</dbReference>
<dbReference type="SMART" id="SM00220">
    <property type="entry name" value="S_TKc"/>
    <property type="match status" value="1"/>
</dbReference>
<keyword evidence="2" id="KW-0863">Zinc-finger</keyword>
<dbReference type="PROSITE" id="PS00518">
    <property type="entry name" value="ZF_RING_1"/>
    <property type="match status" value="1"/>
</dbReference>
<feature type="compositionally biased region" description="Basic and acidic residues" evidence="4">
    <location>
        <begin position="1538"/>
        <end position="1559"/>
    </location>
</feature>
<evidence type="ECO:0000313" key="7">
    <source>
        <dbReference type="Proteomes" id="UP001287286"/>
    </source>
</evidence>
<sequence length="1611" mass="180056">MSAELVLAAVSAGDLCFQYGKRIREVYRLWQGAEGNIKGKVLVLEAILSRTAVQLEFLKRVAGSMGEEHCRVHLQVLETLKSHLRMAAVKIESVLKSDPNKSGIKPVKYLFVHNEIEESMAQLEQWQRVFDPTWYLILRIGDKVIDAELAKPPDQMQSEETDALSLSGTTAASVDVLAPAKKLRSSLTGGFRADAHIYLPEDGLDWQRATPIAYSTTRLIPRTSKGQRVFAVDTIDCTKGVDLSQTRADAEALAKKLDQIDPGTFGLLSCHGLVKQKQPESRQIASISLIFQMPASEREPVSLRSTLLHSAKDSLSRTLAIARQLARAVSFVHTCDFVHKNIRPETVLIFPDETATPPCALGATYLVGFDSFRNVRFQTLRRGDAAWERNLYRHPSRQGIFAQEEYIMQHDVYSLGVCLLELGLWESFVRYEADNDAEGDPTALPSESLGLSPGDFEFSDGAGMQQSSRIKDHLVDLARARLPARMGDKYTAVVLSCLACLDEGNEDFGSDGEMRDDDGVLIGVRFIEKVLLKLGSACGSGTPTTFNEDLRPSCHTPGARSEHTLFLPRNRAASQARSPPLVPQPGGPVRALPPRLDALRRTEPHGPAIDRATMPYNILHSDLVRDSKLETEVLASCLQHVFYDTGQSAHERRVRREERWVRKTFIGRGAYGSVYLEECDPGQGDKKLRAVKEIKKSVAPGDDLDYTRELEAVAKFSHPNYWHCFVRSHGWFELDDSVFITMEYLEHGDLEQHLKSPLPEVEARQITGQVLEGLSFMHQNGFIHRDLKPGNIMVVTVGPGWFVKITDFGISKRRHQGVTTLLTLQRGTFGYAAPEALGFNEGEVYTSSVDMWSLGAVGYRMLTGTLAFPGPLDLFSYYKGLQKFPMASLETNGISQEGKEFITKLVNPDPKGRLTAKMAVQHPWMTIQLSSSAGNSTSGNSANVSSTADSDTIVSVASKAWSTDSNMTIKAALPIRNPRHQPPSVVDSDTADEATKRTSEANHQPPSVTDTTDTDRTDANTAHEAPKHTGKANYHPPSVSDCPEEPLSQGPKLPPDSAILLEPANAPPDIPRTVYPRRRKEEASNRRDFPEDDAGKARKDPKVFEKPTAKPAQWAKPGYMFNKPPESTRSDGQNDLESDEDASNESWIEESSDSEGSYSRHALRESEVVDEIVTCDECGSKFDLFTDPVECLPCKHYMCHDCLLGLVALSLVSPKYMPPRCCDDPAGLGEINPLAIPELDLDFEVKDVFTELRNFAALSRTKDWQWRCPMGHPTEDGSLLVSTGWTPVWKTPMNCSLCVVSTTLPIREDLKYREGQRYQGYCLFCCERANILECGCIEYFKLVTDSFVNSLRRRDALSQTLANKIKLGCEARDKILAGEYMQYRAWEDVPWCCELPPLKPLVDRTLRGLGGTAAGGYLTWRETPPRSQEDRFSCCRGFRSQDRMLRGLDNWEVDDWMSQLPGDLDIIQSDMPSWSDEYLSLTDDSEQSVAPNEDWQQSRSDRIKERERLKAERLMEMRATAAGLMGERYQDWQPNRSDNTRGRPLPERPRAEPYEDLTPRSRYAPAPRRRVKVAPAYTADDVQYSYGSTPIPSQGPPARWPSPHAPYPEYM</sequence>
<dbReference type="InterPro" id="IPR017907">
    <property type="entry name" value="Znf_RING_CS"/>
</dbReference>
<dbReference type="Pfam" id="PF00069">
    <property type="entry name" value="Pkinase"/>
    <property type="match status" value="1"/>
</dbReference>
<keyword evidence="1" id="KW-0479">Metal-binding</keyword>
<dbReference type="PANTHER" id="PTHR44167">
    <property type="entry name" value="OVARIAN-SPECIFIC SERINE/THREONINE-PROTEIN KINASE LOK-RELATED"/>
    <property type="match status" value="1"/>
</dbReference>
<organism evidence="6 7">
    <name type="scientific">Purpureocillium lilacinum</name>
    <name type="common">Paecilomyces lilacinus</name>
    <dbReference type="NCBI Taxonomy" id="33203"/>
    <lineage>
        <taxon>Eukaryota</taxon>
        <taxon>Fungi</taxon>
        <taxon>Dikarya</taxon>
        <taxon>Ascomycota</taxon>
        <taxon>Pezizomycotina</taxon>
        <taxon>Sordariomycetes</taxon>
        <taxon>Hypocreomycetidae</taxon>
        <taxon>Hypocreales</taxon>
        <taxon>Ophiocordycipitaceae</taxon>
        <taxon>Purpureocillium</taxon>
    </lineage>
</organism>
<dbReference type="InterPro" id="IPR008271">
    <property type="entry name" value="Ser/Thr_kinase_AS"/>
</dbReference>
<keyword evidence="7" id="KW-1185">Reference proteome</keyword>
<proteinExistence type="predicted"/>
<evidence type="ECO:0000313" key="6">
    <source>
        <dbReference type="EMBL" id="KAK4090554.1"/>
    </source>
</evidence>
<feature type="region of interest" description="Disordered" evidence="4">
    <location>
        <begin position="1477"/>
        <end position="1502"/>
    </location>
</feature>
<dbReference type="EMBL" id="JAWRVI010000015">
    <property type="protein sequence ID" value="KAK4090554.1"/>
    <property type="molecule type" value="Genomic_DNA"/>
</dbReference>
<gene>
    <name evidence="6" type="ORF">Purlil1_5226</name>
</gene>
<dbReference type="SUPFAM" id="SSF56112">
    <property type="entry name" value="Protein kinase-like (PK-like)"/>
    <property type="match status" value="2"/>
</dbReference>
<keyword evidence="3" id="KW-0862">Zinc</keyword>
<feature type="region of interest" description="Disordered" evidence="4">
    <location>
        <begin position="930"/>
        <end position="950"/>
    </location>
</feature>
<feature type="compositionally biased region" description="Pro residues" evidence="4">
    <location>
        <begin position="1593"/>
        <end position="1611"/>
    </location>
</feature>
<dbReference type="PANTHER" id="PTHR44167:SF29">
    <property type="entry name" value="SERINE_THREONINE PROTEIN KINASE-43"/>
    <property type="match status" value="1"/>
</dbReference>
<dbReference type="InterPro" id="IPR000719">
    <property type="entry name" value="Prot_kinase_dom"/>
</dbReference>
<dbReference type="InterPro" id="IPR011009">
    <property type="entry name" value="Kinase-like_dom_sf"/>
</dbReference>
<reference evidence="6 7" key="1">
    <citation type="journal article" date="2024" name="Microbiol. Resour. Announc.">
        <title>Genome annotations for the ascomycete fungi Trichoderma harzianum, Trichoderma aggressivum, and Purpureocillium lilacinum.</title>
        <authorList>
            <person name="Beijen E.P.W."/>
            <person name="Ohm R.A."/>
        </authorList>
    </citation>
    <scope>NUCLEOTIDE SEQUENCE [LARGE SCALE GENOMIC DNA]</scope>
    <source>
        <strain evidence="6 7">CBS 150709</strain>
    </source>
</reference>
<evidence type="ECO:0000256" key="2">
    <source>
        <dbReference type="ARBA" id="ARBA00022771"/>
    </source>
</evidence>
<feature type="region of interest" description="Disordered" evidence="4">
    <location>
        <begin position="571"/>
        <end position="593"/>
    </location>
</feature>
<feature type="domain" description="Protein kinase" evidence="5">
    <location>
        <begin position="660"/>
        <end position="925"/>
    </location>
</feature>
<dbReference type="Proteomes" id="UP001287286">
    <property type="component" value="Unassembled WGS sequence"/>
</dbReference>